<evidence type="ECO:0000256" key="1">
    <source>
        <dbReference type="SAM" id="MobiDB-lite"/>
    </source>
</evidence>
<dbReference type="EMBL" id="MHCR01000015">
    <property type="protein sequence ID" value="OGY25446.1"/>
    <property type="molecule type" value="Genomic_DNA"/>
</dbReference>
<feature type="compositionally biased region" description="Polar residues" evidence="1">
    <location>
        <begin position="123"/>
        <end position="138"/>
    </location>
</feature>
<accession>A0A1G1WCM5</accession>
<evidence type="ECO:0008006" key="5">
    <source>
        <dbReference type="Google" id="ProtNLM"/>
    </source>
</evidence>
<protein>
    <recommendedName>
        <fullName evidence="5">Pilus assembly protein PilO</fullName>
    </recommendedName>
</protein>
<keyword evidence="2" id="KW-1133">Transmembrane helix</keyword>
<dbReference type="Proteomes" id="UP000178162">
    <property type="component" value="Unassembled WGS sequence"/>
</dbReference>
<evidence type="ECO:0000256" key="2">
    <source>
        <dbReference type="SAM" id="Phobius"/>
    </source>
</evidence>
<gene>
    <name evidence="3" type="ORF">A2134_01460</name>
</gene>
<keyword evidence="2" id="KW-0472">Membrane</keyword>
<feature type="transmembrane region" description="Helical" evidence="2">
    <location>
        <begin position="14"/>
        <end position="33"/>
    </location>
</feature>
<evidence type="ECO:0000313" key="3">
    <source>
        <dbReference type="EMBL" id="OGY25446.1"/>
    </source>
</evidence>
<keyword evidence="2" id="KW-0812">Transmembrane</keyword>
<feature type="region of interest" description="Disordered" evidence="1">
    <location>
        <begin position="122"/>
        <end position="141"/>
    </location>
</feature>
<evidence type="ECO:0000313" key="4">
    <source>
        <dbReference type="Proteomes" id="UP000178162"/>
    </source>
</evidence>
<dbReference type="InterPro" id="IPR014717">
    <property type="entry name" value="Transl_elong_EF1B/ribsomal_bS6"/>
</dbReference>
<organism evidence="3 4">
    <name type="scientific">Candidatus Woykebacteria bacterium RBG_16_39_9b</name>
    <dbReference type="NCBI Taxonomy" id="1802595"/>
    <lineage>
        <taxon>Bacteria</taxon>
        <taxon>Candidatus Woykeibacteriota</taxon>
    </lineage>
</organism>
<dbReference type="Gene3D" id="3.30.70.60">
    <property type="match status" value="1"/>
</dbReference>
<reference evidence="3 4" key="1">
    <citation type="journal article" date="2016" name="Nat. Commun.">
        <title>Thousands of microbial genomes shed light on interconnected biogeochemical processes in an aquifer system.</title>
        <authorList>
            <person name="Anantharaman K."/>
            <person name="Brown C.T."/>
            <person name="Hug L.A."/>
            <person name="Sharon I."/>
            <person name="Castelle C.J."/>
            <person name="Probst A.J."/>
            <person name="Thomas B.C."/>
            <person name="Singh A."/>
            <person name="Wilkins M.J."/>
            <person name="Karaoz U."/>
            <person name="Brodie E.L."/>
            <person name="Williams K.H."/>
            <person name="Hubbard S.S."/>
            <person name="Banfield J.F."/>
        </authorList>
    </citation>
    <scope>NUCLEOTIDE SEQUENCE [LARGE SCALE GENOMIC DNA]</scope>
</reference>
<comment type="caution">
    <text evidence="3">The sequence shown here is derived from an EMBL/GenBank/DDBJ whole genome shotgun (WGS) entry which is preliminary data.</text>
</comment>
<proteinExistence type="predicted"/>
<dbReference type="AlphaFoldDB" id="A0A1G1WCM5"/>
<name>A0A1G1WCM5_9BACT</name>
<dbReference type="STRING" id="1802595.A2134_01460"/>
<sequence>MNQKSFNADKLKEYFLPVAVLVVVVLIIPFAFLPQVNRIRFQAEELGKGKERLKLLEDKDNALLAMSLEELLATRSAVLTALPQSQDLARLIVGIGRIAALSEVGIKSMDFKPGKVATESAKEATSSVKQNTDSQPSKQDSKVKGELEFNVSVVGNINGLQRFLSLVEKAKRIFLVKDFSATSEETSLNITFKLNAPYRELPKLSDINDPLPTFSTKEEELFSKLDRLFIDYTNIIIPPGKVGKDNLFR</sequence>